<dbReference type="RefSeq" id="WP_172171552.1">
    <property type="nucleotide sequence ID" value="NZ_WOEZ01000180.1"/>
</dbReference>
<evidence type="ECO:0000313" key="1">
    <source>
        <dbReference type="EMBL" id="NPT58782.1"/>
    </source>
</evidence>
<protein>
    <submittedName>
        <fullName evidence="1">Uncharacterized protein</fullName>
    </submittedName>
</protein>
<dbReference type="Gene3D" id="6.10.140.1840">
    <property type="match status" value="1"/>
</dbReference>
<sequence length="111" mass="12809">MAREITETDWKLFRQLQLIALERLSERIVSDVRIISSDTGNTFHQRYLGIFDLIQSQNENMSRAFDNPRRSTALMQLAAIRSQGLITDDEFNRFSDETCALIEILIGSDRA</sequence>
<dbReference type="Proteomes" id="UP000655523">
    <property type="component" value="Unassembled WGS sequence"/>
</dbReference>
<keyword evidence="2" id="KW-1185">Reference proteome</keyword>
<evidence type="ECO:0000313" key="2">
    <source>
        <dbReference type="Proteomes" id="UP000655523"/>
    </source>
</evidence>
<dbReference type="InterPro" id="IPR053747">
    <property type="entry name" value="Fluoresc_Recovery_Reg"/>
</dbReference>
<reference evidence="1 2" key="1">
    <citation type="submission" date="2019-11" db="EMBL/GenBank/DDBJ databases">
        <title>Metabolism of dissolved organic matter in forest soils.</title>
        <authorList>
            <person name="Cyle K.T."/>
            <person name="Wilhelm R.C."/>
            <person name="Martinez C.E."/>
        </authorList>
    </citation>
    <scope>NUCLEOTIDE SEQUENCE [LARGE SCALE GENOMIC DNA]</scope>
    <source>
        <strain evidence="1 2">5N</strain>
    </source>
</reference>
<dbReference type="EMBL" id="WOEZ01000180">
    <property type="protein sequence ID" value="NPT58782.1"/>
    <property type="molecule type" value="Genomic_DNA"/>
</dbReference>
<name>A0A972SL61_9BURK</name>
<comment type="caution">
    <text evidence="1">The sequence shown here is derived from an EMBL/GenBank/DDBJ whole genome shotgun (WGS) entry which is preliminary data.</text>
</comment>
<dbReference type="AlphaFoldDB" id="A0A972SL61"/>
<proteinExistence type="predicted"/>
<gene>
    <name evidence="1" type="ORF">GNZ13_30550</name>
</gene>
<accession>A0A972SL61</accession>
<organism evidence="1 2">
    <name type="scientific">Paraburkholderia elongata</name>
    <dbReference type="NCBI Taxonomy" id="2675747"/>
    <lineage>
        <taxon>Bacteria</taxon>
        <taxon>Pseudomonadati</taxon>
        <taxon>Pseudomonadota</taxon>
        <taxon>Betaproteobacteria</taxon>
        <taxon>Burkholderiales</taxon>
        <taxon>Burkholderiaceae</taxon>
        <taxon>Paraburkholderia</taxon>
    </lineage>
</organism>